<accession>A0ABQ7BK47</accession>
<evidence type="ECO:0008006" key="3">
    <source>
        <dbReference type="Google" id="ProtNLM"/>
    </source>
</evidence>
<keyword evidence="2" id="KW-1185">Reference proteome</keyword>
<name>A0ABQ7BK47_BRACR</name>
<dbReference type="Proteomes" id="UP000266723">
    <property type="component" value="Unassembled WGS sequence"/>
</dbReference>
<evidence type="ECO:0000313" key="1">
    <source>
        <dbReference type="EMBL" id="KAF3532480.1"/>
    </source>
</evidence>
<sequence length="395" mass="44420">MMVRRVGRSDFRESDDNSVSNLLSTHLPQLFHGELIGFADCVLHLSRFGFSIGRFSTLVTRDLAHILSIIPSELLALIMKTIPKSEIKGLKASYARWRVSLRCAFPDTEYTEYSAQELVDRADRSRIGKRSKEYHFCYTYSIRAGLDYVIKNGLQKARDCPYCGCRPAERIPQRVTSGLAHIDSVDQLSLSQSLDRLQHQPVGASLLIFMPDYLLTGKAPANETTSAYVARGDETTPYHFEKALRKLFHGELIGFADCVLHYLSRFGFSIGDLFPLRFVSRTRVLLMCVYLILRNQATMASSSSSQLPELPAEIVRDIVMSKDWATIMGSVKYQGRVVIKPESKLWALTTAELVSAVLFLTLSTRSIPRKNLLIVLIDRELEDAVRNTTSATPTA</sequence>
<organism evidence="1 2">
    <name type="scientific">Brassica cretica</name>
    <name type="common">Mustard</name>
    <dbReference type="NCBI Taxonomy" id="69181"/>
    <lineage>
        <taxon>Eukaryota</taxon>
        <taxon>Viridiplantae</taxon>
        <taxon>Streptophyta</taxon>
        <taxon>Embryophyta</taxon>
        <taxon>Tracheophyta</taxon>
        <taxon>Spermatophyta</taxon>
        <taxon>Magnoliopsida</taxon>
        <taxon>eudicotyledons</taxon>
        <taxon>Gunneridae</taxon>
        <taxon>Pentapetalae</taxon>
        <taxon>rosids</taxon>
        <taxon>malvids</taxon>
        <taxon>Brassicales</taxon>
        <taxon>Brassicaceae</taxon>
        <taxon>Brassiceae</taxon>
        <taxon>Brassica</taxon>
    </lineage>
</organism>
<gene>
    <name evidence="1" type="ORF">DY000_02037067</name>
</gene>
<reference evidence="1 2" key="1">
    <citation type="journal article" date="2020" name="BMC Genomics">
        <title>Intraspecific diversification of the crop wild relative Brassica cretica Lam. using demographic model selection.</title>
        <authorList>
            <person name="Kioukis A."/>
            <person name="Michalopoulou V.A."/>
            <person name="Briers L."/>
            <person name="Pirintsos S."/>
            <person name="Studholme D.J."/>
            <person name="Pavlidis P."/>
            <person name="Sarris P.F."/>
        </authorList>
    </citation>
    <scope>NUCLEOTIDE SEQUENCE [LARGE SCALE GENOMIC DNA]</scope>
    <source>
        <strain evidence="2">cv. PFS-1207/04</strain>
    </source>
</reference>
<protein>
    <recommendedName>
        <fullName evidence="3">F-box domain-containing protein</fullName>
    </recommendedName>
</protein>
<evidence type="ECO:0000313" key="2">
    <source>
        <dbReference type="Proteomes" id="UP000266723"/>
    </source>
</evidence>
<proteinExistence type="predicted"/>
<dbReference type="EMBL" id="QGKV02001507">
    <property type="protein sequence ID" value="KAF3532480.1"/>
    <property type="molecule type" value="Genomic_DNA"/>
</dbReference>
<comment type="caution">
    <text evidence="1">The sequence shown here is derived from an EMBL/GenBank/DDBJ whole genome shotgun (WGS) entry which is preliminary data.</text>
</comment>